<evidence type="ECO:0000256" key="10">
    <source>
        <dbReference type="SAM" id="MobiDB-lite"/>
    </source>
</evidence>
<dbReference type="GO" id="GO:0005634">
    <property type="term" value="C:nucleus"/>
    <property type="evidence" value="ECO:0007669"/>
    <property type="project" value="UniProtKB-SubCell"/>
</dbReference>
<keyword evidence="12" id="KW-1185">Reference proteome</keyword>
<feature type="compositionally biased region" description="Polar residues" evidence="10">
    <location>
        <begin position="344"/>
        <end position="355"/>
    </location>
</feature>
<gene>
    <name evidence="11" type="ORF">Plil01_000869500</name>
</gene>
<comment type="subcellular location">
    <subcellularLocation>
        <location evidence="2">Cytoplasm</location>
    </subcellularLocation>
    <subcellularLocation>
        <location evidence="1">Nucleus</location>
    </subcellularLocation>
</comment>
<keyword evidence="5" id="KW-0489">Methyltransferase</keyword>
<feature type="region of interest" description="Disordered" evidence="10">
    <location>
        <begin position="344"/>
        <end position="363"/>
    </location>
</feature>
<dbReference type="Gene3D" id="3.40.50.150">
    <property type="entry name" value="Vaccinia Virus protein VP39"/>
    <property type="match status" value="1"/>
</dbReference>
<dbReference type="PANTHER" id="PTHR14614">
    <property type="entry name" value="HEPATOCELLULAR CARCINOMA-ASSOCIATED ANTIGEN"/>
    <property type="match status" value="1"/>
</dbReference>
<comment type="similarity">
    <text evidence="9">Belongs to the methyltransferase superfamily. METTL18 family.</text>
</comment>
<dbReference type="GO" id="GO:0018064">
    <property type="term" value="F:protein-L-histidine N-tele-methyltransferase activity"/>
    <property type="evidence" value="ECO:0007669"/>
    <property type="project" value="UniProtKB-EC"/>
</dbReference>
<evidence type="ECO:0000256" key="6">
    <source>
        <dbReference type="ARBA" id="ARBA00022679"/>
    </source>
</evidence>
<evidence type="ECO:0000256" key="1">
    <source>
        <dbReference type="ARBA" id="ARBA00004123"/>
    </source>
</evidence>
<dbReference type="Pfam" id="PF10294">
    <property type="entry name" value="Methyltransf_16"/>
    <property type="match status" value="1"/>
</dbReference>
<accession>A0A9W6TY50</accession>
<dbReference type="GO" id="GO:0032259">
    <property type="term" value="P:methylation"/>
    <property type="evidence" value="ECO:0007669"/>
    <property type="project" value="UniProtKB-KW"/>
</dbReference>
<keyword evidence="7" id="KW-0949">S-adenosyl-L-methionine</keyword>
<evidence type="ECO:0000256" key="5">
    <source>
        <dbReference type="ARBA" id="ARBA00022603"/>
    </source>
</evidence>
<dbReference type="InterPro" id="IPR029063">
    <property type="entry name" value="SAM-dependent_MTases_sf"/>
</dbReference>
<dbReference type="OrthoDB" id="1723750at2759"/>
<evidence type="ECO:0000313" key="11">
    <source>
        <dbReference type="EMBL" id="GMF21927.1"/>
    </source>
</evidence>
<comment type="caution">
    <text evidence="11">The sequence shown here is derived from an EMBL/GenBank/DDBJ whole genome shotgun (WGS) entry which is preliminary data.</text>
</comment>
<evidence type="ECO:0000256" key="9">
    <source>
        <dbReference type="ARBA" id="ARBA00038126"/>
    </source>
</evidence>
<keyword evidence="6" id="KW-0808">Transferase</keyword>
<dbReference type="EMBL" id="BSXW01000422">
    <property type="protein sequence ID" value="GMF21927.1"/>
    <property type="molecule type" value="Genomic_DNA"/>
</dbReference>
<evidence type="ECO:0000256" key="7">
    <source>
        <dbReference type="ARBA" id="ARBA00022691"/>
    </source>
</evidence>
<reference evidence="11" key="1">
    <citation type="submission" date="2023-04" db="EMBL/GenBank/DDBJ databases">
        <title>Phytophthora lilii NBRC 32176.</title>
        <authorList>
            <person name="Ichikawa N."/>
            <person name="Sato H."/>
            <person name="Tonouchi N."/>
        </authorList>
    </citation>
    <scope>NUCLEOTIDE SEQUENCE</scope>
    <source>
        <strain evidence="11">NBRC 32176</strain>
    </source>
</reference>
<keyword evidence="4" id="KW-0963">Cytoplasm</keyword>
<organism evidence="11 12">
    <name type="scientific">Phytophthora lilii</name>
    <dbReference type="NCBI Taxonomy" id="2077276"/>
    <lineage>
        <taxon>Eukaryota</taxon>
        <taxon>Sar</taxon>
        <taxon>Stramenopiles</taxon>
        <taxon>Oomycota</taxon>
        <taxon>Peronosporomycetes</taxon>
        <taxon>Peronosporales</taxon>
        <taxon>Peronosporaceae</taxon>
        <taxon>Phytophthora</taxon>
    </lineage>
</organism>
<dbReference type="InterPro" id="IPR019410">
    <property type="entry name" value="Methyltransf_16"/>
</dbReference>
<dbReference type="CDD" id="cd02440">
    <property type="entry name" value="AdoMet_MTases"/>
    <property type="match status" value="1"/>
</dbReference>
<protein>
    <recommendedName>
        <fullName evidence="3">protein-histidine N-methyltransferase</fullName>
        <ecNumber evidence="3">2.1.1.85</ecNumber>
    </recommendedName>
</protein>
<evidence type="ECO:0000256" key="3">
    <source>
        <dbReference type="ARBA" id="ARBA00012533"/>
    </source>
</evidence>
<dbReference type="GO" id="GO:0005737">
    <property type="term" value="C:cytoplasm"/>
    <property type="evidence" value="ECO:0007669"/>
    <property type="project" value="UniProtKB-SubCell"/>
</dbReference>
<dbReference type="Proteomes" id="UP001165083">
    <property type="component" value="Unassembled WGS sequence"/>
</dbReference>
<dbReference type="PANTHER" id="PTHR14614:SF39">
    <property type="entry name" value="HISTIDINE PROTEIN METHYLTRANSFERASE 1 HOMOLOG"/>
    <property type="match status" value="1"/>
</dbReference>
<dbReference type="SUPFAM" id="SSF53335">
    <property type="entry name" value="S-adenosyl-L-methionine-dependent methyltransferases"/>
    <property type="match status" value="1"/>
</dbReference>
<evidence type="ECO:0000256" key="2">
    <source>
        <dbReference type="ARBA" id="ARBA00004496"/>
    </source>
</evidence>
<evidence type="ECO:0000256" key="8">
    <source>
        <dbReference type="ARBA" id="ARBA00023242"/>
    </source>
</evidence>
<name>A0A9W6TY50_9STRA</name>
<keyword evidence="8" id="KW-0539">Nucleus</keyword>
<evidence type="ECO:0000256" key="4">
    <source>
        <dbReference type="ARBA" id="ARBA00022490"/>
    </source>
</evidence>
<proteinExistence type="inferred from homology"/>
<dbReference type="AlphaFoldDB" id="A0A9W6TY50"/>
<dbReference type="EC" id="2.1.1.85" evidence="3"/>
<sequence>MSFSFNFALGGAAPTPAAAVTSPAAAHPKREGERFVCAAPEAVTAFSPAPVGDLSFEIVATTAADFLARTGAIRSVLSTSDVQTGVYEGGFKLWECAVDLVQFVETQLRQGGAMPADVLELGCGHGLPGIHALQRGAERVVFSDYNKEVLELTTCPNLLRNVGEEKYRRAEFYAGAWSSVSRYMQDVERLSPEQMQFDLILTAETIYTEAVAVELYQVGDEVAGGLSRSHWTNCCAVNVVGDQAASTPRPERPCTGGRQKVLLRHERQRSALCRPRAGGRGVQGRDRVGRARLPLQHPRDRATHLPGELKVRFLEVLAGKIPPMRTNGSFRRGQLSLAMQRTSTRIEPLTRQTSAPDVVSLPT</sequence>
<evidence type="ECO:0000313" key="12">
    <source>
        <dbReference type="Proteomes" id="UP001165083"/>
    </source>
</evidence>